<gene>
    <name evidence="7" type="ORF">BCAL_0898</name>
</gene>
<organism evidence="7 8">
    <name type="scientific">Bifidobacterium callitrichos DSM 23973</name>
    <dbReference type="NCBI Taxonomy" id="1437609"/>
    <lineage>
        <taxon>Bacteria</taxon>
        <taxon>Bacillati</taxon>
        <taxon>Actinomycetota</taxon>
        <taxon>Actinomycetes</taxon>
        <taxon>Bifidobacteriales</taxon>
        <taxon>Bifidobacteriaceae</taxon>
        <taxon>Bifidobacterium</taxon>
    </lineage>
</organism>
<sequence>MMTYGDARQALPAAETYVRKERGMLTEYTTPGSSIELKDDQTIYSLLTARLERTGEDTVIAEKKLGPGRWQNVTTGEFHRMVVSAARGLIALGIGKGDAVTIFSSTRLEWGVLDFAIAAIGAVSVPIYDTDSAAQAERIMNDSDVKLAFADDRERFDRLDSVKDHCPALKQILMIEGNALGALEGLGVTVSDEELDERVKSVGIDDLATIVYTSGSTGAPKGVELTHRNFVSITLAASEALHEMILDDHPRLLLFLPLAHCFARFIQYASIASDDGVVGYLPDTKSLLPDLRSFEPTYLLGVPRVFEKVYNAASHKAGAGWKGRLFLKAADAAIAWSREEQAGEKHTLREIADHARYEALVYRTVRGALGPKIKYVACGGAPLSLDLAHFYNGIGLPMIQGYGMTETAAPFAATRVSDNVIGTVGQPAPGSSVRIAEDGELQVKGPNVFRGYHNLPDKTAEAFTADGWLKTGDLASIDDEGRIAITGRKKDIIITAGGKNVSPIPLEEEIAKCPIVEHAVVVGDQRPFIGALVTLDPEALALWLPAHGLSIDTPIDRLATNAAVHDEIQRYVDKANATVSRAESVRKFVVLDTQLTQENKCLTPSLKVVRPAVNRVFADVIEHDLYAGKR</sequence>
<dbReference type="Pfam" id="PF00501">
    <property type="entry name" value="AMP-binding"/>
    <property type="match status" value="1"/>
</dbReference>
<comment type="caution">
    <text evidence="7">The sequence shown here is derived from an EMBL/GenBank/DDBJ whole genome shotgun (WGS) entry which is preliminary data.</text>
</comment>
<dbReference type="PANTHER" id="PTHR43272:SF32">
    <property type="entry name" value="AMP-DEPENDENT SYNTHETASE_LIGASE DOMAIN-CONTAINING PROTEIN"/>
    <property type="match status" value="1"/>
</dbReference>
<dbReference type="GO" id="GO:0004467">
    <property type="term" value="F:long-chain fatty acid-CoA ligase activity"/>
    <property type="evidence" value="ECO:0007669"/>
    <property type="project" value="TreeGrafter"/>
</dbReference>
<dbReference type="InterPro" id="IPR000873">
    <property type="entry name" value="AMP-dep_synth/lig_dom"/>
</dbReference>
<proteinExistence type="inferred from homology"/>
<accession>A0A087A790</accession>
<evidence type="ECO:0000256" key="1">
    <source>
        <dbReference type="ARBA" id="ARBA00006432"/>
    </source>
</evidence>
<evidence type="ECO:0000256" key="3">
    <source>
        <dbReference type="ARBA" id="ARBA00022832"/>
    </source>
</evidence>
<dbReference type="AlphaFoldDB" id="A0A087A790"/>
<dbReference type="Gene3D" id="3.40.50.12780">
    <property type="entry name" value="N-terminal domain of ligase-like"/>
    <property type="match status" value="1"/>
</dbReference>
<evidence type="ECO:0000256" key="2">
    <source>
        <dbReference type="ARBA" id="ARBA00022598"/>
    </source>
</evidence>
<name>A0A087A790_9BIFI</name>
<keyword evidence="2 7" id="KW-0436">Ligase</keyword>
<dbReference type="eggNOG" id="COG1022">
    <property type="taxonomic scope" value="Bacteria"/>
</dbReference>
<keyword evidence="4" id="KW-0443">Lipid metabolism</keyword>
<dbReference type="GO" id="GO:0016020">
    <property type="term" value="C:membrane"/>
    <property type="evidence" value="ECO:0007669"/>
    <property type="project" value="TreeGrafter"/>
</dbReference>
<evidence type="ECO:0000259" key="6">
    <source>
        <dbReference type="Pfam" id="PF00501"/>
    </source>
</evidence>
<reference evidence="7 8" key="1">
    <citation type="submission" date="2014-03" db="EMBL/GenBank/DDBJ databases">
        <title>Genomics of Bifidobacteria.</title>
        <authorList>
            <person name="Ventura M."/>
            <person name="Milani C."/>
            <person name="Lugli G.A."/>
        </authorList>
    </citation>
    <scope>NUCLEOTIDE SEQUENCE [LARGE SCALE GENOMIC DNA]</scope>
    <source>
        <strain evidence="7 8">DSM 23973</strain>
    </source>
</reference>
<comment type="similarity">
    <text evidence="1">Belongs to the ATP-dependent AMP-binding enzyme family.</text>
</comment>
<protein>
    <recommendedName>
        <fullName evidence="5">Acyl-CoA synthetase</fullName>
    </recommendedName>
</protein>
<dbReference type="InterPro" id="IPR042099">
    <property type="entry name" value="ANL_N_sf"/>
</dbReference>
<dbReference type="SUPFAM" id="SSF56801">
    <property type="entry name" value="Acetyl-CoA synthetase-like"/>
    <property type="match status" value="1"/>
</dbReference>
<feature type="domain" description="AMP-dependent synthetase/ligase" evidence="6">
    <location>
        <begin position="50"/>
        <end position="453"/>
    </location>
</feature>
<evidence type="ECO:0000313" key="8">
    <source>
        <dbReference type="Proteomes" id="UP000029072"/>
    </source>
</evidence>
<dbReference type="PANTHER" id="PTHR43272">
    <property type="entry name" value="LONG-CHAIN-FATTY-ACID--COA LIGASE"/>
    <property type="match status" value="1"/>
</dbReference>
<dbReference type="InterPro" id="IPR020845">
    <property type="entry name" value="AMP-binding_CS"/>
</dbReference>
<evidence type="ECO:0000256" key="4">
    <source>
        <dbReference type="ARBA" id="ARBA00023098"/>
    </source>
</evidence>
<keyword evidence="3" id="KW-0276">Fatty acid metabolism</keyword>
<dbReference type="PROSITE" id="PS00455">
    <property type="entry name" value="AMP_BINDING"/>
    <property type="match status" value="1"/>
</dbReference>
<dbReference type="EMBL" id="JGYS01000007">
    <property type="protein sequence ID" value="KFI54640.1"/>
    <property type="molecule type" value="Genomic_DNA"/>
</dbReference>
<dbReference type="STRING" id="1437609.BCAL_0898"/>
<evidence type="ECO:0000256" key="5">
    <source>
        <dbReference type="ARBA" id="ARBA00032875"/>
    </source>
</evidence>
<dbReference type="Pfam" id="PF23562">
    <property type="entry name" value="AMP-binding_C_3"/>
    <property type="match status" value="1"/>
</dbReference>
<dbReference type="CDD" id="cd05907">
    <property type="entry name" value="VL_LC_FACS_like"/>
    <property type="match status" value="1"/>
</dbReference>
<evidence type="ECO:0000313" key="7">
    <source>
        <dbReference type="EMBL" id="KFI54640.1"/>
    </source>
</evidence>
<dbReference type="Proteomes" id="UP000029072">
    <property type="component" value="Unassembled WGS sequence"/>
</dbReference>